<evidence type="ECO:0000259" key="7">
    <source>
        <dbReference type="SMART" id="SM00533"/>
    </source>
</evidence>
<dbReference type="Proteomes" id="UP000198341">
    <property type="component" value="Chromosome 5"/>
</dbReference>
<feature type="domain" description="DNA mismatch repair proteins mutS family" evidence="8">
    <location>
        <begin position="1057"/>
        <end position="1253"/>
    </location>
</feature>
<feature type="region of interest" description="Disordered" evidence="6">
    <location>
        <begin position="54"/>
        <end position="140"/>
    </location>
</feature>
<dbReference type="OrthoDB" id="497591at2759"/>
<feature type="compositionally biased region" description="Low complexity" evidence="6">
    <location>
        <begin position="87"/>
        <end position="96"/>
    </location>
</feature>
<dbReference type="InterPro" id="IPR000432">
    <property type="entry name" value="DNA_mismatch_repair_MutS_C"/>
</dbReference>
<keyword evidence="3" id="KW-0227">DNA damage</keyword>
<feature type="compositionally biased region" description="Basic residues" evidence="6">
    <location>
        <begin position="54"/>
        <end position="65"/>
    </location>
</feature>
<evidence type="ECO:0000259" key="8">
    <source>
        <dbReference type="SMART" id="SM00534"/>
    </source>
</evidence>
<dbReference type="STRING" id="41875.K8EFN1"/>
<protein>
    <submittedName>
        <fullName evidence="9">Uncharacterized protein</fullName>
    </submittedName>
</protein>
<dbReference type="InterPro" id="IPR045076">
    <property type="entry name" value="MutS"/>
</dbReference>
<evidence type="ECO:0000256" key="2">
    <source>
        <dbReference type="ARBA" id="ARBA00022741"/>
    </source>
</evidence>
<feature type="domain" description="DNA mismatch repair protein MutS core" evidence="7">
    <location>
        <begin position="642"/>
        <end position="1030"/>
    </location>
</feature>
<dbReference type="RefSeq" id="XP_007513241.1">
    <property type="nucleotide sequence ID" value="XM_007513179.1"/>
</dbReference>
<dbReference type="Pfam" id="PF00488">
    <property type="entry name" value="MutS_V"/>
    <property type="match status" value="1"/>
</dbReference>
<dbReference type="Gene3D" id="3.40.50.300">
    <property type="entry name" value="P-loop containing nucleotide triphosphate hydrolases"/>
    <property type="match status" value="1"/>
</dbReference>
<evidence type="ECO:0000256" key="1">
    <source>
        <dbReference type="ARBA" id="ARBA00006271"/>
    </source>
</evidence>
<sequence>MKFDRNKDGGEDEEDRVPAAEAARRRFFPPPGKTMMNEENALRTFREGLGFKTATKKVKKQKRQSFHSASFATAHTQPMQAPTFANSPAKKASSSSFLTRTPGKKHRASDAALSFRTTTTTTQKIPKPNNFKSVSATTSTDTTTSSLTETVVMTHPDVLQRREQRDDADEMLQFLNENKENEKTRRMKKRTLLDALQTGGAGDEEAPDKNNTKPPDWIKVQRDSRNVARGEKLVANELMRAMQLDTEVNGELIPDASSLFIPTGALEQLPPFARWYWSVKSQMMDCLVCVQVGRFFNLFQNDADTGETVGLRPSGKNRGFMRKVGFPYVVFDDWCAKLIAHGYCIAKCVEGKEIDTKRKLCERKITEIITPGLNKGFVDDTNQESWVCTLAQEGDDFLGVCLIDADKGNVKFGSFKISIDSNKNSINESLVNNGDDTNDDTSAAFAKLISILTQARPKEIIISLRGPNSIRRNVKRAIQRHYESVSAGAFASERVHDQHDDVDDYDESYASHASLRNNPVVRVIERGCDPLPEISIDDVKRAIRQFAGEAEFETDTDTRRAVEGAGNAGLVALAFGIRFCAWAGQCESIFKSAKYGSLASLVNIDFDDVQNHDNNNSGPLRQRKTMLEFHGNALKELGVTDGGKKSLIGLLSRDCITPHGKRRVRDMVFSPLVQISDITTRQDTIQFLLKDADEQRAATANEHNYETREYLKRKLPRGDCERSLTKCMNLAQCCATMCAANANVLIEGTDPSAQTQCRDAVITLTAATVGGAPNSDELYGNAMESLNEGETLDDALVAFWELNQSRLDGFSKAVECLMILAKSLKGLAAFRREQRNVPIIIDKAIALGETACPLLEDLREALRVDKINDEENARRKIRIVTPDKRAFKTYARADADAVEADNERNIQRQQKQQRRDFDVEQFGMMMDDEDDDVENQMLEDERAAYLFDRADRAGARAFTTVIAQFATHKCLWRALINAGADIDALNSFARLKAEDTANDFCVPRFLSLNKSDGTPIVSLTNFWHPLLDASQRNIVKNDAQFGGSCCDNDGGQPRECPRFVLLSGPNMGGKSTLARAVGLTIVLAQVGAHVPASECVLTPIHQLVVRCGTLRDDLRAGVSTFLAETQACATAMKVANKNTTSLMIMDEIGQGTSTSDGYAIASAVARALMKSNTAITLFTTHFHDLHENLASSSALRFASCHMSSEINEKTRDVVRYNYKLCDGSAPFGSCGLSVARLAGLDDTILQKSQRVARSLQTTRVLAVNTKRTKNVILSNEALSAFKQLLRDPGVNGEHIANEREWCIEFYQYWKYVERLLAL</sequence>
<dbReference type="SUPFAM" id="SSF52540">
    <property type="entry name" value="P-loop containing nucleoside triphosphate hydrolases"/>
    <property type="match status" value="1"/>
</dbReference>
<dbReference type="InterPro" id="IPR036187">
    <property type="entry name" value="DNA_mismatch_repair_MutS_sf"/>
</dbReference>
<dbReference type="SUPFAM" id="SSF55271">
    <property type="entry name" value="DNA repair protein MutS, domain I"/>
    <property type="match status" value="1"/>
</dbReference>
<dbReference type="PANTHER" id="PTHR11361:SF148">
    <property type="entry name" value="DNA MISMATCH REPAIR PROTEIN MSH6"/>
    <property type="match status" value="1"/>
</dbReference>
<evidence type="ECO:0000256" key="4">
    <source>
        <dbReference type="ARBA" id="ARBA00022840"/>
    </source>
</evidence>
<dbReference type="InterPro" id="IPR007696">
    <property type="entry name" value="DNA_mismatch_repair_MutS_core"/>
</dbReference>
<dbReference type="GO" id="GO:0032301">
    <property type="term" value="C:MutSalpha complex"/>
    <property type="evidence" value="ECO:0007669"/>
    <property type="project" value="TreeGrafter"/>
</dbReference>
<evidence type="ECO:0000256" key="6">
    <source>
        <dbReference type="SAM" id="MobiDB-lite"/>
    </source>
</evidence>
<dbReference type="InterPro" id="IPR016151">
    <property type="entry name" value="DNA_mismatch_repair_MutS_N"/>
</dbReference>
<dbReference type="GO" id="GO:0005524">
    <property type="term" value="F:ATP binding"/>
    <property type="evidence" value="ECO:0007669"/>
    <property type="project" value="UniProtKB-UniRule"/>
</dbReference>
<dbReference type="KEGG" id="bpg:Bathy05g00030"/>
<dbReference type="PANTHER" id="PTHR11361">
    <property type="entry name" value="DNA MISMATCH REPAIR PROTEIN MUTS FAMILY MEMBER"/>
    <property type="match status" value="1"/>
</dbReference>
<dbReference type="InterPro" id="IPR007695">
    <property type="entry name" value="DNA_mismatch_repair_MutS-lik_N"/>
</dbReference>
<dbReference type="Gene3D" id="3.40.1170.10">
    <property type="entry name" value="DNA repair protein MutS, domain I"/>
    <property type="match status" value="1"/>
</dbReference>
<comment type="similarity">
    <text evidence="1">Belongs to the DNA mismatch repair MutS family.</text>
</comment>
<dbReference type="Gene3D" id="1.10.1420.10">
    <property type="match status" value="1"/>
</dbReference>
<gene>
    <name evidence="9" type="ORF">Bathy05g00030</name>
</gene>
<name>K8EFN1_9CHLO</name>
<dbReference type="InterPro" id="IPR027417">
    <property type="entry name" value="P-loop_NTPase"/>
</dbReference>
<proteinExistence type="inferred from homology"/>
<evidence type="ECO:0000256" key="3">
    <source>
        <dbReference type="ARBA" id="ARBA00022763"/>
    </source>
</evidence>
<dbReference type="eggNOG" id="KOG0217">
    <property type="taxonomic scope" value="Eukaryota"/>
</dbReference>
<accession>K8EFN1</accession>
<evidence type="ECO:0000256" key="5">
    <source>
        <dbReference type="ARBA" id="ARBA00023125"/>
    </source>
</evidence>
<keyword evidence="10" id="KW-1185">Reference proteome</keyword>
<keyword evidence="2" id="KW-0547">Nucleotide-binding</keyword>
<dbReference type="SMART" id="SM00533">
    <property type="entry name" value="MUTSd"/>
    <property type="match status" value="1"/>
</dbReference>
<reference evidence="9 10" key="1">
    <citation type="submission" date="2011-10" db="EMBL/GenBank/DDBJ databases">
        <authorList>
            <person name="Genoscope - CEA"/>
        </authorList>
    </citation>
    <scope>NUCLEOTIDE SEQUENCE [LARGE SCALE GENOMIC DNA]</scope>
    <source>
        <strain evidence="9 10">RCC 1105</strain>
    </source>
</reference>
<dbReference type="GO" id="GO:0006298">
    <property type="term" value="P:mismatch repair"/>
    <property type="evidence" value="ECO:0007669"/>
    <property type="project" value="InterPro"/>
</dbReference>
<keyword evidence="5" id="KW-0238">DNA-binding</keyword>
<keyword evidence="4" id="KW-0067">ATP-binding</keyword>
<dbReference type="Pfam" id="PF05192">
    <property type="entry name" value="MutS_III"/>
    <property type="match status" value="1"/>
</dbReference>
<dbReference type="GeneID" id="19015507"/>
<feature type="compositionally biased region" description="Polar residues" evidence="6">
    <location>
        <begin position="66"/>
        <end position="86"/>
    </location>
</feature>
<feature type="region of interest" description="Disordered" evidence="6">
    <location>
        <begin position="1"/>
        <end position="38"/>
    </location>
</feature>
<dbReference type="GO" id="GO:0030983">
    <property type="term" value="F:mismatched DNA binding"/>
    <property type="evidence" value="ECO:0007669"/>
    <property type="project" value="UniProtKB-UniRule"/>
</dbReference>
<dbReference type="SMART" id="SM00534">
    <property type="entry name" value="MUTSac"/>
    <property type="match status" value="1"/>
</dbReference>
<evidence type="ECO:0000313" key="10">
    <source>
        <dbReference type="Proteomes" id="UP000198341"/>
    </source>
</evidence>
<dbReference type="SUPFAM" id="SSF48334">
    <property type="entry name" value="DNA repair protein MutS, domain III"/>
    <property type="match status" value="1"/>
</dbReference>
<evidence type="ECO:0000313" key="9">
    <source>
        <dbReference type="EMBL" id="CCO16799.1"/>
    </source>
</evidence>
<dbReference type="EMBL" id="FO082274">
    <property type="protein sequence ID" value="CCO16799.1"/>
    <property type="molecule type" value="Genomic_DNA"/>
</dbReference>
<dbReference type="GO" id="GO:0140664">
    <property type="term" value="F:ATP-dependent DNA damage sensor activity"/>
    <property type="evidence" value="ECO:0007669"/>
    <property type="project" value="InterPro"/>
</dbReference>
<dbReference type="Pfam" id="PF01624">
    <property type="entry name" value="MutS_I"/>
    <property type="match status" value="1"/>
</dbReference>
<organism evidence="9 10">
    <name type="scientific">Bathycoccus prasinos</name>
    <dbReference type="NCBI Taxonomy" id="41875"/>
    <lineage>
        <taxon>Eukaryota</taxon>
        <taxon>Viridiplantae</taxon>
        <taxon>Chlorophyta</taxon>
        <taxon>Mamiellophyceae</taxon>
        <taxon>Mamiellales</taxon>
        <taxon>Bathycoccaceae</taxon>
        <taxon>Bathycoccus</taxon>
    </lineage>
</organism>